<feature type="region of interest" description="Disordered" evidence="2">
    <location>
        <begin position="443"/>
        <end position="466"/>
    </location>
</feature>
<feature type="region of interest" description="Disordered" evidence="2">
    <location>
        <begin position="163"/>
        <end position="211"/>
    </location>
</feature>
<dbReference type="InterPro" id="IPR035892">
    <property type="entry name" value="C2_domain_sf"/>
</dbReference>
<keyword evidence="1" id="KW-0343">GTPase activation</keyword>
<dbReference type="GO" id="GO:0097060">
    <property type="term" value="C:synaptic membrane"/>
    <property type="evidence" value="ECO:0007669"/>
    <property type="project" value="TreeGrafter"/>
</dbReference>
<feature type="compositionally biased region" description="Low complexity" evidence="2">
    <location>
        <begin position="1100"/>
        <end position="1109"/>
    </location>
</feature>
<comment type="caution">
    <text evidence="5">The sequence shown here is derived from an EMBL/GenBank/DDBJ whole genome shotgun (WGS) entry which is preliminary data.</text>
</comment>
<feature type="compositionally biased region" description="Low complexity" evidence="2">
    <location>
        <begin position="106"/>
        <end position="118"/>
    </location>
</feature>
<dbReference type="InterPro" id="IPR052118">
    <property type="entry name" value="Rho-GAP_regulator"/>
</dbReference>
<keyword evidence="6" id="KW-1185">Reference proteome</keyword>
<dbReference type="GO" id="GO:0046578">
    <property type="term" value="P:regulation of Ras protein signal transduction"/>
    <property type="evidence" value="ECO:0007669"/>
    <property type="project" value="TreeGrafter"/>
</dbReference>
<dbReference type="InterPro" id="IPR057459">
    <property type="entry name" value="SYDE1/2_C2"/>
</dbReference>
<feature type="domain" description="C2" evidence="3">
    <location>
        <begin position="520"/>
        <end position="648"/>
    </location>
</feature>
<dbReference type="PANTHER" id="PTHR46150">
    <property type="entry name" value="RHO GTPASE-ACTIVATING PROTEIN 100F"/>
    <property type="match status" value="1"/>
</dbReference>
<dbReference type="InterPro" id="IPR000008">
    <property type="entry name" value="C2_dom"/>
</dbReference>
<dbReference type="Pfam" id="PF00620">
    <property type="entry name" value="RhoGAP"/>
    <property type="match status" value="1"/>
</dbReference>
<dbReference type="PROSITE" id="PS50238">
    <property type="entry name" value="RHOGAP"/>
    <property type="match status" value="1"/>
</dbReference>
<feature type="region of interest" description="Disordered" evidence="2">
    <location>
        <begin position="102"/>
        <end position="147"/>
    </location>
</feature>
<dbReference type="GO" id="GO:0016477">
    <property type="term" value="P:cell migration"/>
    <property type="evidence" value="ECO:0007669"/>
    <property type="project" value="TreeGrafter"/>
</dbReference>
<dbReference type="GO" id="GO:0005096">
    <property type="term" value="F:GTPase activator activity"/>
    <property type="evidence" value="ECO:0007669"/>
    <property type="project" value="UniProtKB-KW"/>
</dbReference>
<dbReference type="GO" id="GO:0007165">
    <property type="term" value="P:signal transduction"/>
    <property type="evidence" value="ECO:0007669"/>
    <property type="project" value="InterPro"/>
</dbReference>
<dbReference type="InterPro" id="IPR000198">
    <property type="entry name" value="RhoGAP_dom"/>
</dbReference>
<proteinExistence type="predicted"/>
<dbReference type="Gene3D" id="1.10.555.10">
    <property type="entry name" value="Rho GTPase activation protein"/>
    <property type="match status" value="1"/>
</dbReference>
<feature type="region of interest" description="Disordered" evidence="2">
    <location>
        <begin position="1073"/>
        <end position="1129"/>
    </location>
</feature>
<evidence type="ECO:0000313" key="5">
    <source>
        <dbReference type="EMBL" id="CAB3385311.1"/>
    </source>
</evidence>
<dbReference type="SUPFAM" id="SSF49562">
    <property type="entry name" value="C2 domain (Calcium/lipid-binding domain, CaLB)"/>
    <property type="match status" value="1"/>
</dbReference>
<evidence type="ECO:0000256" key="1">
    <source>
        <dbReference type="ARBA" id="ARBA00022468"/>
    </source>
</evidence>
<dbReference type="Pfam" id="PF25336">
    <property type="entry name" value="C2_SYDE"/>
    <property type="match status" value="1"/>
</dbReference>
<dbReference type="SUPFAM" id="SSF48350">
    <property type="entry name" value="GTPase activation domain, GAP"/>
    <property type="match status" value="1"/>
</dbReference>
<dbReference type="InterPro" id="IPR008936">
    <property type="entry name" value="Rho_GTPase_activation_prot"/>
</dbReference>
<dbReference type="EMBL" id="CADEPI010000403">
    <property type="protein sequence ID" value="CAB3385311.1"/>
    <property type="molecule type" value="Genomic_DNA"/>
</dbReference>
<dbReference type="AlphaFoldDB" id="A0A8S1DW97"/>
<dbReference type="CDD" id="cd00030">
    <property type="entry name" value="C2"/>
    <property type="match status" value="1"/>
</dbReference>
<evidence type="ECO:0000259" key="4">
    <source>
        <dbReference type="PROSITE" id="PS50238"/>
    </source>
</evidence>
<accession>A0A8S1DW97</accession>
<feature type="compositionally biased region" description="Polar residues" evidence="2">
    <location>
        <begin position="24"/>
        <end position="34"/>
    </location>
</feature>
<reference evidence="5 6" key="1">
    <citation type="submission" date="2020-04" db="EMBL/GenBank/DDBJ databases">
        <authorList>
            <person name="Alioto T."/>
            <person name="Alioto T."/>
            <person name="Gomez Garrido J."/>
        </authorList>
    </citation>
    <scope>NUCLEOTIDE SEQUENCE [LARGE SCALE GENOMIC DNA]</scope>
</reference>
<dbReference type="GO" id="GO:0030030">
    <property type="term" value="P:cell projection organization"/>
    <property type="evidence" value="ECO:0007669"/>
    <property type="project" value="TreeGrafter"/>
</dbReference>
<dbReference type="PANTHER" id="PTHR46150:SF3">
    <property type="entry name" value="RHO GTPASE-ACTIVATING PROTEIN 100F"/>
    <property type="match status" value="1"/>
</dbReference>
<evidence type="ECO:0000256" key="2">
    <source>
        <dbReference type="SAM" id="MobiDB-lite"/>
    </source>
</evidence>
<name>A0A8S1DW97_9INSE</name>
<evidence type="ECO:0000313" key="6">
    <source>
        <dbReference type="Proteomes" id="UP000494165"/>
    </source>
</evidence>
<dbReference type="OrthoDB" id="120383at2759"/>
<dbReference type="SMART" id="SM00324">
    <property type="entry name" value="RhoGAP"/>
    <property type="match status" value="1"/>
</dbReference>
<feature type="domain" description="Rho-GAP" evidence="4">
    <location>
        <begin position="686"/>
        <end position="892"/>
    </location>
</feature>
<feature type="region of interest" description="Disordered" evidence="2">
    <location>
        <begin position="964"/>
        <end position="1019"/>
    </location>
</feature>
<feature type="region of interest" description="Disordered" evidence="2">
    <location>
        <begin position="1"/>
        <end position="51"/>
    </location>
</feature>
<organism evidence="5 6">
    <name type="scientific">Cloeon dipterum</name>
    <dbReference type="NCBI Taxonomy" id="197152"/>
    <lineage>
        <taxon>Eukaryota</taxon>
        <taxon>Metazoa</taxon>
        <taxon>Ecdysozoa</taxon>
        <taxon>Arthropoda</taxon>
        <taxon>Hexapoda</taxon>
        <taxon>Insecta</taxon>
        <taxon>Pterygota</taxon>
        <taxon>Palaeoptera</taxon>
        <taxon>Ephemeroptera</taxon>
        <taxon>Pisciforma</taxon>
        <taxon>Baetidae</taxon>
        <taxon>Cloeon</taxon>
    </lineage>
</organism>
<evidence type="ECO:0000259" key="3">
    <source>
        <dbReference type="PROSITE" id="PS50004"/>
    </source>
</evidence>
<gene>
    <name evidence="5" type="ORF">CLODIP_2_CD11713</name>
</gene>
<dbReference type="PROSITE" id="PS50004">
    <property type="entry name" value="C2"/>
    <property type="match status" value="1"/>
</dbReference>
<dbReference type="FunFam" id="1.10.555.10:FF:000031">
    <property type="entry name" value="rho GTPase-activating protein 100F isoform X6"/>
    <property type="match status" value="1"/>
</dbReference>
<protein>
    <recommendedName>
        <fullName evidence="7">Rho-GAP domain-containing protein</fullName>
    </recommendedName>
</protein>
<dbReference type="Proteomes" id="UP000494165">
    <property type="component" value="Unassembled WGS sequence"/>
</dbReference>
<sequence>MKPAPPVVVMKKDLDLGDDGPDAESTSNGENGLSMSMLRDPYGLHQRPGASATLQRIPGHHSSAYSAGIARAHSQQQLGLNNMGQESDPYLYYNSRPEYARHLHEQQQQQAAQQQQHQSWAPYQPPPPPITTQPKPSMGQQHFQPFDRNYPKTLESLAEKVHTFYGGPGSSSTTGRRPHQPVSRLLSSGTLGMRRGVPRSGSDQHLPRVDTSDVYDYVRQRSSHQKSLSGASAASYRGYGGAAAAVAGVPRRRTPSLDYASDTEATTVPRRSYLQLTSSLAAAEQRRGQYTAALQSLQAQHGLRSNSLPRDYNRGRSRGLVRFDRTMGPTAHDYDSDGALSAPEMPLIKRGRVPSSPSIFTSEEYRTWMQRTPSTSAIYDRLRASGRSNSLASDILSTHRPRFTFSAENLTLIDRDPSLFSTLRSSPLTSTLDRNSLARASFRGESAASRSGAGGGGLTSSASSTSLRRMRHLLDERNSALAGSSTALASASAALRGATTPTDPRSRILDINPAEFLKYKMEKSSLAPSPALGGTGSAAGVSGLLWVHLLAGRGLKATPTPGARGALSQCRDLYCVLECDRVHKARTVVRTGELVFEWDETFELDLVDNRQLDLLIYSWDPHFRHKLCYKGSLHVSQLLRESPVHQLALRIEPRGTLYLKLRHTPPRLAFRRNGHLGLVSRNLFGADLDAVVARESGIAAVTGAGGATSASVPVLVRRCIEEVERRGLDIIGLYRLCGSATKKRILREAFERNPRTVDLSPDNVPDINVITGVLKDYLRELPEPLFTKCLYQMLLDALSVCLPDDPEGNAKLMFSILDCLPKVNRCTLIYLMDHLALVVSQSDRNKMVPQNLAVCFGPVLMLQSEDRPGEELDFLQPISVLKYLLEIWPLKSDSSGSEPYWKGGAGAAATTDQAFQLVEQRERAHLLDTRRRRLSEQLELAQARSDAIITAATARGDWQRRRCLSFDNSSDSGGQQHHQQQQQQSQQFGGQYVGGPGGGHFAAERHQQQSDRGSAALGGGGGGRAFVPGGAIVGSAAAAAAAAPASAAGLPVVGGGGAAGAATAFQPWQQAVHNRPSVDHRPPVDNSALDYRSSAVNPSQQQQQQQQRRQLPDPALARKSAGHLAGRVP</sequence>
<feature type="compositionally biased region" description="Gly residues" evidence="2">
    <location>
        <begin position="991"/>
        <end position="1000"/>
    </location>
</feature>
<evidence type="ECO:0008006" key="7">
    <source>
        <dbReference type="Google" id="ProtNLM"/>
    </source>
</evidence>
<feature type="compositionally biased region" description="Low complexity" evidence="2">
    <location>
        <begin position="969"/>
        <end position="990"/>
    </location>
</feature>
<dbReference type="SMART" id="SM00239">
    <property type="entry name" value="C2"/>
    <property type="match status" value="1"/>
</dbReference>
<dbReference type="Gene3D" id="2.60.40.150">
    <property type="entry name" value="C2 domain"/>
    <property type="match status" value="1"/>
</dbReference>